<dbReference type="InterPro" id="IPR001610">
    <property type="entry name" value="PAC"/>
</dbReference>
<dbReference type="PROSITE" id="PS50112">
    <property type="entry name" value="PAS"/>
    <property type="match status" value="3"/>
</dbReference>
<evidence type="ECO:0000256" key="14">
    <source>
        <dbReference type="ARBA" id="ARBA00023026"/>
    </source>
</evidence>
<reference evidence="19 20" key="1">
    <citation type="journal article" date="2013" name="Int. J. Syst. Evol. Microbiol.">
        <title>Roseomonas aerophila sp. nov., isolated from air.</title>
        <authorList>
            <person name="Kim S.J."/>
            <person name="Weon H.Y."/>
            <person name="Ahn J.H."/>
            <person name="Hong S.B."/>
            <person name="Seok S.J."/>
            <person name="Whang K.S."/>
            <person name="Kwon S.W."/>
        </authorList>
    </citation>
    <scope>NUCLEOTIDE SEQUENCE [LARGE SCALE GENOMIC DNA]</scope>
    <source>
        <strain evidence="19 20">NBRC 108923</strain>
    </source>
</reference>
<dbReference type="InterPro" id="IPR013655">
    <property type="entry name" value="PAS_fold_3"/>
</dbReference>
<dbReference type="InterPro" id="IPR011102">
    <property type="entry name" value="Sig_transdc_His_kinase_HWE"/>
</dbReference>
<feature type="domain" description="PAC" evidence="18">
    <location>
        <begin position="593"/>
        <end position="645"/>
    </location>
</feature>
<keyword evidence="6" id="KW-0285">Flavoprotein</keyword>
<evidence type="ECO:0000256" key="6">
    <source>
        <dbReference type="ARBA" id="ARBA00022630"/>
    </source>
</evidence>
<keyword evidence="9" id="KW-0677">Repeat</keyword>
<keyword evidence="14" id="KW-0843">Virulence</keyword>
<evidence type="ECO:0000256" key="13">
    <source>
        <dbReference type="ARBA" id="ARBA00022991"/>
    </source>
</evidence>
<evidence type="ECO:0000256" key="9">
    <source>
        <dbReference type="ARBA" id="ARBA00022737"/>
    </source>
</evidence>
<organism evidence="19 20">
    <name type="scientific">Teichococcus aerophilus</name>
    <dbReference type="NCBI Taxonomy" id="1224513"/>
    <lineage>
        <taxon>Bacteria</taxon>
        <taxon>Pseudomonadati</taxon>
        <taxon>Pseudomonadota</taxon>
        <taxon>Alphaproteobacteria</taxon>
        <taxon>Acetobacterales</taxon>
        <taxon>Roseomonadaceae</taxon>
        <taxon>Roseomonas</taxon>
    </lineage>
</organism>
<evidence type="ECO:0000256" key="5">
    <source>
        <dbReference type="ARBA" id="ARBA00022606"/>
    </source>
</evidence>
<feature type="domain" description="PAC" evidence="18">
    <location>
        <begin position="718"/>
        <end position="777"/>
    </location>
</feature>
<keyword evidence="8" id="KW-0808">Transferase</keyword>
<feature type="domain" description="PAC" evidence="18">
    <location>
        <begin position="874"/>
        <end position="926"/>
    </location>
</feature>
<keyword evidence="11" id="KW-0418">Kinase</keyword>
<feature type="transmembrane region" description="Helical" evidence="16">
    <location>
        <begin position="49"/>
        <end position="69"/>
    </location>
</feature>
<dbReference type="InterPro" id="IPR035965">
    <property type="entry name" value="PAS-like_dom_sf"/>
</dbReference>
<evidence type="ECO:0000256" key="7">
    <source>
        <dbReference type="ARBA" id="ARBA00022643"/>
    </source>
</evidence>
<keyword evidence="5" id="KW-0716">Sensory transduction</keyword>
<accession>A0ABR7RTV8</accession>
<dbReference type="PROSITE" id="PS50113">
    <property type="entry name" value="PAC"/>
    <property type="match status" value="3"/>
</dbReference>
<dbReference type="Pfam" id="PF08447">
    <property type="entry name" value="PAS_3"/>
    <property type="match status" value="3"/>
</dbReference>
<dbReference type="PANTHER" id="PTHR41523">
    <property type="entry name" value="TWO-COMPONENT SYSTEM SENSOR PROTEIN"/>
    <property type="match status" value="1"/>
</dbReference>
<feature type="domain" description="PAS" evidence="17">
    <location>
        <begin position="799"/>
        <end position="872"/>
    </location>
</feature>
<keyword evidence="16" id="KW-0472">Membrane</keyword>
<keyword evidence="15" id="KW-0675">Receptor</keyword>
<dbReference type="InterPro" id="IPR000014">
    <property type="entry name" value="PAS"/>
</dbReference>
<keyword evidence="16" id="KW-0812">Transmembrane</keyword>
<evidence type="ECO:0000256" key="2">
    <source>
        <dbReference type="ARBA" id="ARBA00012438"/>
    </source>
</evidence>
<keyword evidence="20" id="KW-1185">Reference proteome</keyword>
<evidence type="ECO:0000256" key="16">
    <source>
        <dbReference type="SAM" id="Phobius"/>
    </source>
</evidence>
<dbReference type="Pfam" id="PF07536">
    <property type="entry name" value="HWE_HK"/>
    <property type="match status" value="1"/>
</dbReference>
<dbReference type="CDD" id="cd12915">
    <property type="entry name" value="PDC2_DGC_like"/>
    <property type="match status" value="1"/>
</dbReference>
<keyword evidence="3" id="KW-0600">Photoreceptor protein</keyword>
<gene>
    <name evidence="19" type="ORF">IBL26_21655</name>
</gene>
<dbReference type="SMART" id="SM00086">
    <property type="entry name" value="PAC"/>
    <property type="match status" value="3"/>
</dbReference>
<dbReference type="SMART" id="SM00091">
    <property type="entry name" value="PAS"/>
    <property type="match status" value="4"/>
</dbReference>
<keyword evidence="12" id="KW-0067">ATP-binding</keyword>
<sequence length="1134" mass="121026">MSPPVAALPAGAAHAHVATADAGAAIGTGLPGQATKAAPRQGQAVRRHLLILALTALLPVWMLAGYAAWRDAEAQRSAFISDAREAARNLAFVLEREVVGLRGALTALGSSPALQAGDYATFHAQAMALQSVDGGQIRLTDISGRALVDTSVPFGEPLEAGAAPSALADAPLADGLSGILTSEQPGVAHQVALTLEVRRPGQSALFLSVGTDPLRLWLSSLRRAALPPGWIALIADAEGRIVAREPYDSNYAGRQLPAGSSTRQALAGGQVSGMGPGRARDGEPLLTAWHRVGNSPWLVLVGMPRDLPDNLFLGAVLPVVLVGGLVLLLFTGGLLFWADRRIAAPLARIGRMAVAFGQGAPLPGLRRVGLREIDTVAEALSSAAQRRDAMEAERLELAARLRTVLESTTDGVLVLDPHERILYVNGRARAQLGGQADAVGLVLPIAFPGWSDGAFAHAWRRARDEGKPQRVTAFHGALGRWISADAYPSPEGLTIFFRDVSAERAAEAALRESEALLKAVLDNVPVGVVLVEAPSGRTILSNRRTEDIRRGRPVLSRAIASYGEDWECYHPDGRRLESVDNPLARALSTGMPAVGEYRLRRGDGTLGWVRISSAPVRDAKGQVSGAVAAIADIDAERRGAEQLRESEQRFRILAETIPQIVWSAQPDGEVDYVNPRLQDFTGLSASAAVRMLGHIVHPDDQRRAERAWRRARTGGTSFASELRLRRADGGWRWCVARALPVRGPTAAGSHEPGPIHRWIGTVTDVTDMVETREALARQVAAHAASREAAVQAAAALAASESRFRRFAEASPDVMWMTDASGEMAEFVSPAFERIWGVPQEAVQTNPRLWLEAVHPADQERVSAAWAESRETGLFDCEYRVVRPDGGLRWIRDVGFAILDAGGSAGRRGGLARDITAAKAAEARQALLLGELNHRVKNTLATVHSLAMQTARTAGDASEALQRFLTDFQARLLALSRAHDLLTARTWRGATLEEAARAALAPWRMMPGGEVDESRLSLSGPSAWLAPKQALGLALALHELATNAAKHGALSQPDGRIDVTWGSAGGEDGMVELLWQESGGPPVREPTRRGFGSRMLQRGLPAELGPGSAVLLDYAESGFAATIRFRPVNGPGEEN</sequence>
<dbReference type="SUPFAM" id="SSF55785">
    <property type="entry name" value="PYP-like sensor domain (PAS domain)"/>
    <property type="match status" value="4"/>
</dbReference>
<dbReference type="SMART" id="SM00911">
    <property type="entry name" value="HWE_HK"/>
    <property type="match status" value="1"/>
</dbReference>
<dbReference type="CDD" id="cd00130">
    <property type="entry name" value="PAS"/>
    <property type="match status" value="4"/>
</dbReference>
<keyword evidence="4" id="KW-0597">Phosphoprotein</keyword>
<protein>
    <recommendedName>
        <fullName evidence="2">histidine kinase</fullName>
        <ecNumber evidence="2">2.7.13.3</ecNumber>
    </recommendedName>
</protein>
<evidence type="ECO:0000259" key="17">
    <source>
        <dbReference type="PROSITE" id="PS50112"/>
    </source>
</evidence>
<comment type="caution">
    <text evidence="19">The sequence shown here is derived from an EMBL/GenBank/DDBJ whole genome shotgun (WGS) entry which is preliminary data.</text>
</comment>
<feature type="domain" description="PAS" evidence="17">
    <location>
        <begin position="646"/>
        <end position="715"/>
    </location>
</feature>
<dbReference type="EMBL" id="JACTVA010000056">
    <property type="protein sequence ID" value="MBC9209467.1"/>
    <property type="molecule type" value="Genomic_DNA"/>
</dbReference>
<dbReference type="InterPro" id="IPR000700">
    <property type="entry name" value="PAS-assoc_C"/>
</dbReference>
<dbReference type="EC" id="2.7.13.3" evidence="2"/>
<name>A0ABR7RTV8_9PROT</name>
<dbReference type="RefSeq" id="WP_187786598.1">
    <property type="nucleotide sequence ID" value="NZ_JACTVA010000056.1"/>
</dbReference>
<evidence type="ECO:0000256" key="3">
    <source>
        <dbReference type="ARBA" id="ARBA00022543"/>
    </source>
</evidence>
<evidence type="ECO:0000256" key="4">
    <source>
        <dbReference type="ARBA" id="ARBA00022553"/>
    </source>
</evidence>
<comment type="catalytic activity">
    <reaction evidence="1">
        <text>ATP + protein L-histidine = ADP + protein N-phospho-L-histidine.</text>
        <dbReference type="EC" id="2.7.13.3"/>
    </reaction>
</comment>
<dbReference type="NCBIfam" id="TIGR00229">
    <property type="entry name" value="sensory_box"/>
    <property type="match status" value="2"/>
</dbReference>
<dbReference type="Gene3D" id="3.30.565.10">
    <property type="entry name" value="Histidine kinase-like ATPase, C-terminal domain"/>
    <property type="match status" value="1"/>
</dbReference>
<evidence type="ECO:0000256" key="1">
    <source>
        <dbReference type="ARBA" id="ARBA00000085"/>
    </source>
</evidence>
<proteinExistence type="predicted"/>
<feature type="transmembrane region" description="Helical" evidence="16">
    <location>
        <begin position="311"/>
        <end position="338"/>
    </location>
</feature>
<evidence type="ECO:0000256" key="12">
    <source>
        <dbReference type="ARBA" id="ARBA00022840"/>
    </source>
</evidence>
<evidence type="ECO:0000259" key="18">
    <source>
        <dbReference type="PROSITE" id="PS50113"/>
    </source>
</evidence>
<evidence type="ECO:0000256" key="8">
    <source>
        <dbReference type="ARBA" id="ARBA00022679"/>
    </source>
</evidence>
<keyword evidence="13" id="KW-0157">Chromophore</keyword>
<dbReference type="InterPro" id="IPR013656">
    <property type="entry name" value="PAS_4"/>
</dbReference>
<dbReference type="PANTHER" id="PTHR41523:SF7">
    <property type="entry name" value="HISTIDINE KINASE"/>
    <property type="match status" value="1"/>
</dbReference>
<keyword evidence="7" id="KW-0288">FMN</keyword>
<keyword evidence="16" id="KW-1133">Transmembrane helix</keyword>
<dbReference type="Pfam" id="PF08448">
    <property type="entry name" value="PAS_4"/>
    <property type="match status" value="1"/>
</dbReference>
<feature type="domain" description="PAS" evidence="17">
    <location>
        <begin position="397"/>
        <end position="433"/>
    </location>
</feature>
<evidence type="ECO:0000256" key="10">
    <source>
        <dbReference type="ARBA" id="ARBA00022741"/>
    </source>
</evidence>
<dbReference type="InterPro" id="IPR036890">
    <property type="entry name" value="HATPase_C_sf"/>
</dbReference>
<dbReference type="Proteomes" id="UP000626026">
    <property type="component" value="Unassembled WGS sequence"/>
</dbReference>
<keyword evidence="10" id="KW-0547">Nucleotide-binding</keyword>
<evidence type="ECO:0000256" key="11">
    <source>
        <dbReference type="ARBA" id="ARBA00022777"/>
    </source>
</evidence>
<evidence type="ECO:0000313" key="19">
    <source>
        <dbReference type="EMBL" id="MBC9209467.1"/>
    </source>
</evidence>
<evidence type="ECO:0000256" key="15">
    <source>
        <dbReference type="ARBA" id="ARBA00023170"/>
    </source>
</evidence>
<dbReference type="Gene3D" id="3.30.450.20">
    <property type="entry name" value="PAS domain"/>
    <property type="match status" value="5"/>
</dbReference>
<evidence type="ECO:0000313" key="20">
    <source>
        <dbReference type="Proteomes" id="UP000626026"/>
    </source>
</evidence>